<reference evidence="2" key="1">
    <citation type="journal article" date="2019" name="Int. J. Syst. Evol. Microbiol.">
        <title>The Global Catalogue of Microorganisms (GCM) 10K type strain sequencing project: providing services to taxonomists for standard genome sequencing and annotation.</title>
        <authorList>
            <consortium name="The Broad Institute Genomics Platform"/>
            <consortium name="The Broad Institute Genome Sequencing Center for Infectious Disease"/>
            <person name="Wu L."/>
            <person name="Ma J."/>
        </authorList>
    </citation>
    <scope>NUCLEOTIDE SEQUENCE [LARGE SCALE GENOMIC DNA]</scope>
    <source>
        <strain evidence="2">CCM 7941</strain>
    </source>
</reference>
<protein>
    <submittedName>
        <fullName evidence="1">Uncharacterized protein</fullName>
    </submittedName>
</protein>
<name>A0ABV7LGA2_9HYPH</name>
<proteinExistence type="predicted"/>
<sequence>MPPRRSDPCGASRGACRDASGGACAAPAAAPAAAALASARRRFENGDATLKQLAAELGLSPRRLGALARRDGWTKPARPPARRRAGARPPAGRAALVARLWAAAARQMDEIEAALASAPGEGQVREREARLMAMLVRVAAGLAAIERAGAAPAAGRETQAHDGDAAFPDDADAFRRTLESRIDALLRRRPAGDLPG</sequence>
<evidence type="ECO:0000313" key="1">
    <source>
        <dbReference type="EMBL" id="MFC3266562.1"/>
    </source>
</evidence>
<comment type="caution">
    <text evidence="1">The sequence shown here is derived from an EMBL/GenBank/DDBJ whole genome shotgun (WGS) entry which is preliminary data.</text>
</comment>
<keyword evidence="2" id="KW-1185">Reference proteome</keyword>
<organism evidence="1 2">
    <name type="scientific">Camelimonas abortus</name>
    <dbReference type="NCBI Taxonomy" id="1017184"/>
    <lineage>
        <taxon>Bacteria</taxon>
        <taxon>Pseudomonadati</taxon>
        <taxon>Pseudomonadota</taxon>
        <taxon>Alphaproteobacteria</taxon>
        <taxon>Hyphomicrobiales</taxon>
        <taxon>Chelatococcaceae</taxon>
        <taxon>Camelimonas</taxon>
    </lineage>
</organism>
<accession>A0ABV7LGA2</accession>
<evidence type="ECO:0000313" key="2">
    <source>
        <dbReference type="Proteomes" id="UP001595536"/>
    </source>
</evidence>
<gene>
    <name evidence="1" type="ORF">ACFOEX_09365</name>
</gene>
<dbReference type="EMBL" id="JBHRUV010000045">
    <property type="protein sequence ID" value="MFC3266562.1"/>
    <property type="molecule type" value="Genomic_DNA"/>
</dbReference>
<dbReference type="RefSeq" id="WP_376868865.1">
    <property type="nucleotide sequence ID" value="NZ_JBHRUV010000045.1"/>
</dbReference>
<dbReference type="Proteomes" id="UP001595536">
    <property type="component" value="Unassembled WGS sequence"/>
</dbReference>